<evidence type="ECO:0000256" key="1">
    <source>
        <dbReference type="ARBA" id="ARBA00001698"/>
    </source>
</evidence>
<keyword evidence="17" id="KW-1208">Phospholipid metabolism</keyword>
<dbReference type="PANTHER" id="PTHR46382:SF1">
    <property type="entry name" value="PHOSPHATIDATE CYTIDYLYLTRANSFERASE"/>
    <property type="match status" value="1"/>
</dbReference>
<comment type="subcellular location">
    <subcellularLocation>
        <location evidence="2">Cell membrane</location>
        <topology evidence="2">Multi-pass membrane protein</topology>
    </subcellularLocation>
</comment>
<keyword evidence="9" id="KW-0444">Lipid biosynthesis</keyword>
<evidence type="ECO:0000256" key="17">
    <source>
        <dbReference type="ARBA" id="ARBA00023264"/>
    </source>
</evidence>
<feature type="transmembrane region" description="Helical" evidence="19">
    <location>
        <begin position="90"/>
        <end position="107"/>
    </location>
</feature>
<evidence type="ECO:0000313" key="21">
    <source>
        <dbReference type="Proteomes" id="UP000006054"/>
    </source>
</evidence>
<dbReference type="STRING" id="880071.Fleli_3504"/>
<evidence type="ECO:0000256" key="14">
    <source>
        <dbReference type="ARBA" id="ARBA00023098"/>
    </source>
</evidence>
<dbReference type="HOGENOM" id="CLU_037294_3_2_10"/>
<reference evidence="21" key="1">
    <citation type="submission" date="2012-06" db="EMBL/GenBank/DDBJ databases">
        <title>The complete genome of Flexibacter litoralis DSM 6794.</title>
        <authorList>
            <person name="Lucas S."/>
            <person name="Copeland A."/>
            <person name="Lapidus A."/>
            <person name="Glavina del Rio T."/>
            <person name="Dalin E."/>
            <person name="Tice H."/>
            <person name="Bruce D."/>
            <person name="Goodwin L."/>
            <person name="Pitluck S."/>
            <person name="Peters L."/>
            <person name="Ovchinnikova G."/>
            <person name="Lu M."/>
            <person name="Kyrpides N."/>
            <person name="Mavromatis K."/>
            <person name="Ivanova N."/>
            <person name="Brettin T."/>
            <person name="Detter J.C."/>
            <person name="Han C."/>
            <person name="Larimer F."/>
            <person name="Land M."/>
            <person name="Hauser L."/>
            <person name="Markowitz V."/>
            <person name="Cheng J.-F."/>
            <person name="Hugenholtz P."/>
            <person name="Woyke T."/>
            <person name="Wu D."/>
            <person name="Spring S."/>
            <person name="Lang E."/>
            <person name="Kopitz M."/>
            <person name="Brambilla E."/>
            <person name="Klenk H.-P."/>
            <person name="Eisen J.A."/>
        </authorList>
    </citation>
    <scope>NUCLEOTIDE SEQUENCE [LARGE SCALE GENOMIC DNA]</scope>
    <source>
        <strain evidence="21">ATCC 23117 / DSM 6794 / NBRC 15988 / NCIMB 1366 / Sio-4</strain>
    </source>
</reference>
<dbReference type="OrthoDB" id="9799199at2"/>
<dbReference type="PATRIC" id="fig|880071.3.peg.3510"/>
<dbReference type="Proteomes" id="UP000006054">
    <property type="component" value="Chromosome"/>
</dbReference>
<comment type="similarity">
    <text evidence="5 18">Belongs to the CDS family.</text>
</comment>
<feature type="transmembrane region" description="Helical" evidence="19">
    <location>
        <begin position="12"/>
        <end position="31"/>
    </location>
</feature>
<name>I4APD9_BERLS</name>
<evidence type="ECO:0000256" key="5">
    <source>
        <dbReference type="ARBA" id="ARBA00010185"/>
    </source>
</evidence>
<evidence type="ECO:0000256" key="13">
    <source>
        <dbReference type="ARBA" id="ARBA00022989"/>
    </source>
</evidence>
<evidence type="ECO:0000256" key="3">
    <source>
        <dbReference type="ARBA" id="ARBA00005119"/>
    </source>
</evidence>
<dbReference type="EC" id="2.7.7.41" evidence="6 18"/>
<keyword evidence="13 19" id="KW-1133">Transmembrane helix</keyword>
<dbReference type="GO" id="GO:0004605">
    <property type="term" value="F:phosphatidate cytidylyltransferase activity"/>
    <property type="evidence" value="ECO:0007669"/>
    <property type="project" value="UniProtKB-EC"/>
</dbReference>
<evidence type="ECO:0000313" key="20">
    <source>
        <dbReference type="EMBL" id="AFM05824.1"/>
    </source>
</evidence>
<evidence type="ECO:0000256" key="15">
    <source>
        <dbReference type="ARBA" id="ARBA00023136"/>
    </source>
</evidence>
<comment type="pathway">
    <text evidence="3 18">Phospholipid metabolism; CDP-diacylglycerol biosynthesis; CDP-diacylglycerol from sn-glycerol 3-phosphate: step 3/3.</text>
</comment>
<organism evidence="20 21">
    <name type="scientific">Bernardetia litoralis (strain ATCC 23117 / DSM 6794 / NBRC 15988 / NCIMB 1366 / Fx l1 / Sio-4)</name>
    <name type="common">Flexibacter litoralis</name>
    <dbReference type="NCBI Taxonomy" id="880071"/>
    <lineage>
        <taxon>Bacteria</taxon>
        <taxon>Pseudomonadati</taxon>
        <taxon>Bacteroidota</taxon>
        <taxon>Cytophagia</taxon>
        <taxon>Cytophagales</taxon>
        <taxon>Bernardetiaceae</taxon>
        <taxon>Bernardetia</taxon>
    </lineage>
</organism>
<keyword evidence="15 19" id="KW-0472">Membrane</keyword>
<keyword evidence="11 18" id="KW-0812">Transmembrane</keyword>
<feature type="transmembrane region" description="Helical" evidence="19">
    <location>
        <begin position="119"/>
        <end position="139"/>
    </location>
</feature>
<dbReference type="GO" id="GO:0005886">
    <property type="term" value="C:plasma membrane"/>
    <property type="evidence" value="ECO:0007669"/>
    <property type="project" value="UniProtKB-SubCell"/>
</dbReference>
<sequence>MRLNLDKFSELQQRIITGILGAITILTAIMWSEWTYFSLFFFISLFALWEFYKLLGLDGNSPLRTFGTFNGLFLFTLSFLIERFALNPNYYILLLVSLSGAYFIKLYKKGETKPFHNIAFTFLGIIYVALPFALLNVAVFKDQNYYYEIILGSLFILWANDTGAYFSGKNFGKRKLFVRISPKKTWEGSIGGGILALIVGTTWGYFFQETLFLWQWIGISLIIIVAGTYGDLVESLFKRSMSIKDSGSVLPGHGGFLDRFDGLLIAAPFIVAFLRVVPIIIEEFFGK</sequence>
<dbReference type="GO" id="GO:0016024">
    <property type="term" value="P:CDP-diacylglycerol biosynthetic process"/>
    <property type="evidence" value="ECO:0007669"/>
    <property type="project" value="UniProtKB-UniPathway"/>
</dbReference>
<evidence type="ECO:0000256" key="6">
    <source>
        <dbReference type="ARBA" id="ARBA00012487"/>
    </source>
</evidence>
<keyword evidence="8" id="KW-1003">Cell membrane</keyword>
<gene>
    <name evidence="20" type="ordered locus">Fleli_3504</name>
</gene>
<keyword evidence="21" id="KW-1185">Reference proteome</keyword>
<evidence type="ECO:0000256" key="8">
    <source>
        <dbReference type="ARBA" id="ARBA00022475"/>
    </source>
</evidence>
<dbReference type="eggNOG" id="COG4589">
    <property type="taxonomic scope" value="Bacteria"/>
</dbReference>
<evidence type="ECO:0000256" key="16">
    <source>
        <dbReference type="ARBA" id="ARBA00023209"/>
    </source>
</evidence>
<dbReference type="UniPathway" id="UPA00557">
    <property type="reaction ID" value="UER00614"/>
</dbReference>
<evidence type="ECO:0000256" key="10">
    <source>
        <dbReference type="ARBA" id="ARBA00022679"/>
    </source>
</evidence>
<keyword evidence="16" id="KW-0594">Phospholipid biosynthesis</keyword>
<keyword evidence="10 18" id="KW-0808">Transferase</keyword>
<evidence type="ECO:0000256" key="2">
    <source>
        <dbReference type="ARBA" id="ARBA00004651"/>
    </source>
</evidence>
<dbReference type="InterPro" id="IPR000374">
    <property type="entry name" value="PC_trans"/>
</dbReference>
<proteinExistence type="inferred from homology"/>
<feature type="transmembrane region" description="Helical" evidence="19">
    <location>
        <begin position="37"/>
        <end position="55"/>
    </location>
</feature>
<feature type="transmembrane region" description="Helical" evidence="19">
    <location>
        <begin position="145"/>
        <end position="167"/>
    </location>
</feature>
<comment type="pathway">
    <text evidence="4">Lipid metabolism.</text>
</comment>
<evidence type="ECO:0000256" key="18">
    <source>
        <dbReference type="RuleBase" id="RU003938"/>
    </source>
</evidence>
<dbReference type="Pfam" id="PF01148">
    <property type="entry name" value="CTP_transf_1"/>
    <property type="match status" value="1"/>
</dbReference>
<dbReference type="KEGG" id="fli:Fleli_3504"/>
<comment type="catalytic activity">
    <reaction evidence="1 18">
        <text>a 1,2-diacyl-sn-glycero-3-phosphate + CTP + H(+) = a CDP-1,2-diacyl-sn-glycerol + diphosphate</text>
        <dbReference type="Rhea" id="RHEA:16229"/>
        <dbReference type="ChEBI" id="CHEBI:15378"/>
        <dbReference type="ChEBI" id="CHEBI:33019"/>
        <dbReference type="ChEBI" id="CHEBI:37563"/>
        <dbReference type="ChEBI" id="CHEBI:58332"/>
        <dbReference type="ChEBI" id="CHEBI:58608"/>
        <dbReference type="EC" id="2.7.7.41"/>
    </reaction>
</comment>
<evidence type="ECO:0000256" key="11">
    <source>
        <dbReference type="ARBA" id="ARBA00022692"/>
    </source>
</evidence>
<dbReference type="EMBL" id="CP003345">
    <property type="protein sequence ID" value="AFM05824.1"/>
    <property type="molecule type" value="Genomic_DNA"/>
</dbReference>
<evidence type="ECO:0000256" key="4">
    <source>
        <dbReference type="ARBA" id="ARBA00005189"/>
    </source>
</evidence>
<keyword evidence="12 18" id="KW-0548">Nucleotidyltransferase</keyword>
<evidence type="ECO:0000256" key="12">
    <source>
        <dbReference type="ARBA" id="ARBA00022695"/>
    </source>
</evidence>
<evidence type="ECO:0000256" key="7">
    <source>
        <dbReference type="ARBA" id="ARBA00019373"/>
    </source>
</evidence>
<evidence type="ECO:0000256" key="9">
    <source>
        <dbReference type="ARBA" id="ARBA00022516"/>
    </source>
</evidence>
<protein>
    <recommendedName>
        <fullName evidence="7 18">Phosphatidate cytidylyltransferase</fullName>
        <ecNumber evidence="6 18">2.7.7.41</ecNumber>
    </recommendedName>
</protein>
<dbReference type="AlphaFoldDB" id="I4APD9"/>
<dbReference type="PROSITE" id="PS01315">
    <property type="entry name" value="CDS"/>
    <property type="match status" value="1"/>
</dbReference>
<keyword evidence="14" id="KW-0443">Lipid metabolism</keyword>
<dbReference type="PANTHER" id="PTHR46382">
    <property type="entry name" value="PHOSPHATIDATE CYTIDYLYLTRANSFERASE"/>
    <property type="match status" value="1"/>
</dbReference>
<feature type="transmembrane region" description="Helical" evidence="19">
    <location>
        <begin position="188"/>
        <end position="207"/>
    </location>
</feature>
<feature type="transmembrane region" description="Helical" evidence="19">
    <location>
        <begin position="213"/>
        <end position="232"/>
    </location>
</feature>
<evidence type="ECO:0000256" key="19">
    <source>
        <dbReference type="SAM" id="Phobius"/>
    </source>
</evidence>
<dbReference type="RefSeq" id="WP_014799249.1">
    <property type="nucleotide sequence ID" value="NC_018018.1"/>
</dbReference>
<feature type="transmembrane region" description="Helical" evidence="19">
    <location>
        <begin position="263"/>
        <end position="281"/>
    </location>
</feature>
<accession>I4APD9</accession>